<gene>
    <name evidence="1" type="ORF">P154DRAFT_543412</name>
</gene>
<dbReference type="Proteomes" id="UP000799779">
    <property type="component" value="Unassembled WGS sequence"/>
</dbReference>
<organism evidence="1 2">
    <name type="scientific">Amniculicola lignicola CBS 123094</name>
    <dbReference type="NCBI Taxonomy" id="1392246"/>
    <lineage>
        <taxon>Eukaryota</taxon>
        <taxon>Fungi</taxon>
        <taxon>Dikarya</taxon>
        <taxon>Ascomycota</taxon>
        <taxon>Pezizomycotina</taxon>
        <taxon>Dothideomycetes</taxon>
        <taxon>Pleosporomycetidae</taxon>
        <taxon>Pleosporales</taxon>
        <taxon>Amniculicolaceae</taxon>
        <taxon>Amniculicola</taxon>
    </lineage>
</organism>
<evidence type="ECO:0000313" key="1">
    <source>
        <dbReference type="EMBL" id="KAF2004260.1"/>
    </source>
</evidence>
<evidence type="ECO:0000313" key="2">
    <source>
        <dbReference type="Proteomes" id="UP000799779"/>
    </source>
</evidence>
<accession>A0A6A5WQW6</accession>
<dbReference type="AlphaFoldDB" id="A0A6A5WQW6"/>
<sequence>MKCEPERGGPCRRCRISKTECVFKPQVNARQPDAEIQPPNFSGSEDTSPAVLARLAAIETVLGIRGGPASPTLSALSSNRTFGAAQIGEDEGDPVLSGLWQATANLRRFTDPQNVKVWSRSVVSQLWFSFYANMEGLHFQSEKEASKNPTPLLLAAILYVSSLHHTSRDLAVLAPEYFLATCSAIAELSIPSALRRSGNMQIDKNLPPSTAEQNAFQNVLGLILAGLISEAFVDLTGTWIAIAYRLTLDHCPVYIDEIASKWRQLFSGLQIIDLEHASLHLSCTVIPLKAPLPSLRQLQSFSEDPFYRLTEMMHTGLGYFTGRGLPTIWSFVSPSQEEGGVTYNFPFTDTDAQVIREWAKNLDGWLVSSNRPTNTEYEKIQIRRQYNLHRLLVLSIYHPARGFDLFANNVASAERHELLLSARATLRMQNDDQGIWANWDLVMITWAAILVLQGLDGGVGEHGDLMLVQGHLNKLQRTLRPAPSLHHTLAHRLKTWLQNMHTPPTSFLPQPEFNPSWSLFDQNSIQLASGPYYQQETSDSWPSNIYTRLFGNVAMEQTGNDVNNLQ</sequence>
<evidence type="ECO:0008006" key="3">
    <source>
        <dbReference type="Google" id="ProtNLM"/>
    </source>
</evidence>
<dbReference type="EMBL" id="ML977568">
    <property type="protein sequence ID" value="KAF2004260.1"/>
    <property type="molecule type" value="Genomic_DNA"/>
</dbReference>
<reference evidence="1" key="1">
    <citation type="journal article" date="2020" name="Stud. Mycol.">
        <title>101 Dothideomycetes genomes: a test case for predicting lifestyles and emergence of pathogens.</title>
        <authorList>
            <person name="Haridas S."/>
            <person name="Albert R."/>
            <person name="Binder M."/>
            <person name="Bloem J."/>
            <person name="Labutti K."/>
            <person name="Salamov A."/>
            <person name="Andreopoulos B."/>
            <person name="Baker S."/>
            <person name="Barry K."/>
            <person name="Bills G."/>
            <person name="Bluhm B."/>
            <person name="Cannon C."/>
            <person name="Castanera R."/>
            <person name="Culley D."/>
            <person name="Daum C."/>
            <person name="Ezra D."/>
            <person name="Gonzalez J."/>
            <person name="Henrissat B."/>
            <person name="Kuo A."/>
            <person name="Liang C."/>
            <person name="Lipzen A."/>
            <person name="Lutzoni F."/>
            <person name="Magnuson J."/>
            <person name="Mondo S."/>
            <person name="Nolan M."/>
            <person name="Ohm R."/>
            <person name="Pangilinan J."/>
            <person name="Park H.-J."/>
            <person name="Ramirez L."/>
            <person name="Alfaro M."/>
            <person name="Sun H."/>
            <person name="Tritt A."/>
            <person name="Yoshinaga Y."/>
            <person name="Zwiers L.-H."/>
            <person name="Turgeon B."/>
            <person name="Goodwin S."/>
            <person name="Spatafora J."/>
            <person name="Crous P."/>
            <person name="Grigoriev I."/>
        </authorList>
    </citation>
    <scope>NUCLEOTIDE SEQUENCE</scope>
    <source>
        <strain evidence="1">CBS 123094</strain>
    </source>
</reference>
<dbReference type="OrthoDB" id="39175at2759"/>
<proteinExistence type="predicted"/>
<protein>
    <recommendedName>
        <fullName evidence="3">Zn(2)-C6 fungal-type domain-containing protein</fullName>
    </recommendedName>
</protein>
<name>A0A6A5WQW6_9PLEO</name>
<keyword evidence="2" id="KW-1185">Reference proteome</keyword>